<feature type="domain" description="Ig-like" evidence="17">
    <location>
        <begin position="88"/>
        <end position="171"/>
    </location>
</feature>
<keyword evidence="12" id="KW-0393">Immunoglobulin domain</keyword>
<dbReference type="FunFam" id="2.60.40.10:FF:000177">
    <property type="entry name" value="Sidekick cell adhesion molecule 2"/>
    <property type="match status" value="1"/>
</dbReference>
<sequence length="2167" mass="239130">MEPVRTQVHLEGNRLVLTCMAEGSWPLEFKWIRNGTELTRFSLEYRYLIPSLDRSHAGFYRCVVRNRVGSLLQRSTEVQVAYMGGFEEGERSQVVSQGEGAVIAPPRIQSFPRPQVTWFRDGRKIPPSSQIAIALDNSLVILSAVASDAGRYYAQAVNDKNGENKTSQPITLSVDKLGGPADPIAPKILIPPRNISVVVGTSGVIMECVANARPLTKLSIIWRKNGAVVNSGLSHFDRRLTMVAPAVSDSGFYECEAALRSSSVPSVKAGAYLHVLEPPQFGKEPEKRITAEMEKVVDLPCQAHGVPQPDMVWYKDAVPISPVRTPRYRVLVGGSLQINGLLPDDTGMFQCFARNLAGEVQTSIYIAVTSIAPNITSGPTNSAVIDGLSVILHCETTGAPRPAITWQKGERILASGSVQLPRFTLLESGSLLISPSHMSDAGAYTCTASNSRGIDEASARLVVWARTRITSPPQDQSVIKGTKAAMTCGVTHDPSVTIRYVWEKEGAVLNVGSTPRMRLDADGTLHISQTWSGDIGTYTCRVTSVGATTLTAPTSEQLPHAPENPVAKLSMLEKRAINLTWAEPFDGNSPLIRYILEVSENNAPWTMLLANIDPEATGVTVGGLIPARSYQFRLCAVNDVGRGQFSKETNRLSLPEEPPSAPPQTVIASARTNQSIMIQWQPPSESHQNGPLQGYVIRYCLAGLPVGYQFRNITNPDQTNLLLEDLIIWTSYEIEVAAYNGAGLGTFSHKVTEWTLQGVPTIPPGNVQAEAVNSSTVRMTWSAPSPQFINGINQGYKLLAWEPGKEEEVTMVTVRPNFQDNIHVGYIMGLKKFTEYFASVLCFTTPGDGPRSVPLRVRTHEDTPGAVGHLSFTEILDTSLKVSWRDPSEKNGILTGYRISWEEYNRTSTRVTRYLNNLTQEYRVTGLTALTTYTIQVAGMTSKGQGLLSSSTISSGVPPEIPGPPTNLAISNIGPRTVTLQFKPGYDGKTSISLWQVEAQIGVVGENEEWVTVHQLVNEPDARSLEVPDLNPYTFYRFRMRQMNIVGTSPPSQPSRKIQTLQAPPDVAPSNVTLRTASETSLWLRWVPLPEWEYNGSPELVGYRVQYSRVRAEDRPLYYVVPDRLEREFTIEDLEEWTQYQVRVQALNGIGAGPWSQPVHGRTRESIPSCGPTNVSAFATTSSSVLVRWSEIPETDRNGLILGYKVLYKERDTDSALQFWTVEGNTSHNTQLTGLGKYVLYQIQVLAFTRIGDGVPSTPPILERTLDDVPGPPMGILFPEVRTSSVRLIWQPPTQPNGIIVAYQITYRLNSTNSNTAVVELLNPSAREYTVSGLEPELVYVFRVTAQTRKGWGEASEALVITTEKRSRPQPTSRPIVPQEEVQARSVLLSWEPGSDGLSPIRYYTIQSRELPDGNWTVHSASVSHESNSYIVDRLKPFTSYQFRVKATNDIGDSEYCDESEAITTLQDVPDEAPTILSVTPHTMTSVLLRWQPPPEERINGVLLGFRVRYRELFYDRLHSFTIRTVSNPSASWAELTSPYSMRNLNQTSLTQYQLDNLSKHKRYEIRLSVYNAVGEGPTSTPQEVFVGEAVPTAPPQNVAVQSATATQLDVTWDPPPLEAQNGDIQGYKVYFWEYQLRNETEQQRTLFLPECGAKLKNLTGYTTYMISVAAFNAAGDGPRSLPTRGRTQQAAPSAPSFIRFGELTTTSVNVSWGEPTQPNGMIEGYRLVYEPCTPVDGVSKIVTVDVKGSSPRWLKVKDLVDGVTYNFRIRAKTFIYGPQVEANITTGPGEGAPGPPGEPFISRSSTAITLHWANGDPGRAPITRYVIEARPSDEGLWDILIKNIPKEVTSYTLNMDMLKEGVSYDFRVIGVNDYGYGSPSAPSPSVSAQRLVPFYEEWWFLVVIALVGLIFILLLIFVLIIRGQSKKYTKKPDPVSSYLCSGNSSSCNAVPLTHGAMVSLDEGRFPALELNNRRLSAKNSFCRKNGVYTRSPPRPTPGCLHYSDEDVSTKYNDLRADSSSLTEKPSEMSDSQGSESEYEVEEDRRKTHSFVNHYISDPTYYNSWRRQQRGLSRPQAYGHAEADSGRVEHRSSPPPLPPLPPLPPPQPNCTPQATPQGTLLRSKSSRTPTPALLSPSSPSHHSAPYRPSSSTDPGSQAPIAGFSSFV</sequence>
<dbReference type="SUPFAM" id="SSF49265">
    <property type="entry name" value="Fibronectin type III"/>
    <property type="match status" value="7"/>
</dbReference>
<feature type="domain" description="Ig-like" evidence="17">
    <location>
        <begin position="373"/>
        <end position="462"/>
    </location>
</feature>
<dbReference type="PROSITE" id="PS50853">
    <property type="entry name" value="FN3"/>
    <property type="match status" value="13"/>
</dbReference>
<dbReference type="Pfam" id="PF13895">
    <property type="entry name" value="Ig_2"/>
    <property type="match status" value="1"/>
</dbReference>
<dbReference type="FunFam" id="2.60.40.10:FF:000237">
    <property type="entry name" value="Sidekick cell adhesion molecule 2"/>
    <property type="match status" value="1"/>
</dbReference>
<dbReference type="InterPro" id="IPR003599">
    <property type="entry name" value="Ig_sub"/>
</dbReference>
<dbReference type="SMART" id="SM00408">
    <property type="entry name" value="IGc2"/>
    <property type="match status" value="6"/>
</dbReference>
<dbReference type="FunFam" id="2.60.40.10:FF:000360">
    <property type="entry name" value="Sidekick cell adhesion molecule 2"/>
    <property type="match status" value="1"/>
</dbReference>
<feature type="domain" description="Fibronectin type-III" evidence="18">
    <location>
        <begin position="866"/>
        <end position="960"/>
    </location>
</feature>
<evidence type="ECO:0000256" key="10">
    <source>
        <dbReference type="ARBA" id="ARBA00023157"/>
    </source>
</evidence>
<comment type="subcellular location">
    <subcellularLocation>
        <location evidence="1">Cell membrane</location>
        <topology evidence="1">Single-pass type I membrane protein</topology>
    </subcellularLocation>
    <subcellularLocation>
        <location evidence="13">Synapse</location>
    </subcellularLocation>
</comment>
<dbReference type="GO" id="GO:0045202">
    <property type="term" value="C:synapse"/>
    <property type="evidence" value="ECO:0007669"/>
    <property type="project" value="UniProtKB-SubCell"/>
</dbReference>
<dbReference type="FunFam" id="2.60.40.10:FF:000206">
    <property type="entry name" value="Sidekick cell adhesion molecule 2"/>
    <property type="match status" value="1"/>
</dbReference>
<keyword evidence="7 16" id="KW-1133">Transmembrane helix</keyword>
<dbReference type="OrthoDB" id="8923679at2759"/>
<feature type="domain" description="Fibronectin type-III" evidence="18">
    <location>
        <begin position="1695"/>
        <end position="1790"/>
    </location>
</feature>
<dbReference type="FunFam" id="2.60.40.10:FF:001662">
    <property type="entry name" value="Sidekick cell adhesion molecule 2b"/>
    <property type="match status" value="1"/>
</dbReference>
<evidence type="ECO:0000256" key="5">
    <source>
        <dbReference type="ARBA" id="ARBA00022737"/>
    </source>
</evidence>
<dbReference type="FunFam" id="2.60.40.10:FF:000209">
    <property type="entry name" value="Sidekick cell adhesion molecule 2"/>
    <property type="match status" value="1"/>
</dbReference>
<feature type="domain" description="Fibronectin type-III" evidence="18">
    <location>
        <begin position="1272"/>
        <end position="1366"/>
    </location>
</feature>
<dbReference type="SMART" id="SM00409">
    <property type="entry name" value="IG"/>
    <property type="match status" value="6"/>
</dbReference>
<evidence type="ECO:0000256" key="6">
    <source>
        <dbReference type="ARBA" id="ARBA00022889"/>
    </source>
</evidence>
<dbReference type="CDD" id="cd00063">
    <property type="entry name" value="FN3"/>
    <property type="match status" value="13"/>
</dbReference>
<feature type="region of interest" description="Disordered" evidence="15">
    <location>
        <begin position="2017"/>
        <end position="2046"/>
    </location>
</feature>
<evidence type="ECO:0000256" key="16">
    <source>
        <dbReference type="SAM" id="Phobius"/>
    </source>
</evidence>
<keyword evidence="5" id="KW-0677">Repeat</keyword>
<evidence type="ECO:0000256" key="2">
    <source>
        <dbReference type="ARBA" id="ARBA00022475"/>
    </source>
</evidence>
<dbReference type="FunFam" id="2.60.40.10:FF:000253">
    <property type="entry name" value="Sidekick cell adhesion molecule 1"/>
    <property type="match status" value="1"/>
</dbReference>
<dbReference type="SMART" id="SM00060">
    <property type="entry name" value="FN3"/>
    <property type="match status" value="13"/>
</dbReference>
<dbReference type="FunFam" id="2.60.40.10:FF:000485">
    <property type="entry name" value="Sidekick cell adhesion molecule 2"/>
    <property type="match status" value="1"/>
</dbReference>
<dbReference type="FunFam" id="2.60.40.10:FF:000231">
    <property type="entry name" value="Sidekick cell adhesion molecule 2"/>
    <property type="match status" value="1"/>
</dbReference>
<dbReference type="InterPro" id="IPR007110">
    <property type="entry name" value="Ig-like_dom"/>
</dbReference>
<evidence type="ECO:0000256" key="12">
    <source>
        <dbReference type="ARBA" id="ARBA00023319"/>
    </source>
</evidence>
<evidence type="ECO:0000256" key="4">
    <source>
        <dbReference type="ARBA" id="ARBA00022729"/>
    </source>
</evidence>
<dbReference type="GO" id="GO:0098609">
    <property type="term" value="P:cell-cell adhesion"/>
    <property type="evidence" value="ECO:0007669"/>
    <property type="project" value="TreeGrafter"/>
</dbReference>
<feature type="domain" description="Fibronectin type-III" evidence="18">
    <location>
        <begin position="1171"/>
        <end position="1268"/>
    </location>
</feature>
<dbReference type="Pfam" id="PF00041">
    <property type="entry name" value="fn3"/>
    <property type="match status" value="13"/>
</dbReference>
<dbReference type="FunFam" id="2.60.40.10:FF:000271">
    <property type="entry name" value="Sidekick cell adhesion molecule 2"/>
    <property type="match status" value="1"/>
</dbReference>
<dbReference type="FunFam" id="2.60.40.10:FF:000301">
    <property type="entry name" value="Sidekick cell adhesion molecule 2"/>
    <property type="match status" value="1"/>
</dbReference>
<evidence type="ECO:0000256" key="15">
    <source>
        <dbReference type="SAM" id="MobiDB-lite"/>
    </source>
</evidence>
<accession>A0A8T3CLH3</accession>
<evidence type="ECO:0000256" key="14">
    <source>
        <dbReference type="ARBA" id="ARBA00061621"/>
    </source>
</evidence>
<dbReference type="Pfam" id="PF13927">
    <property type="entry name" value="Ig_3"/>
    <property type="match status" value="1"/>
</dbReference>
<dbReference type="GO" id="GO:0005886">
    <property type="term" value="C:plasma membrane"/>
    <property type="evidence" value="ECO:0007669"/>
    <property type="project" value="UniProtKB-SubCell"/>
</dbReference>
<dbReference type="PANTHER" id="PTHR44170">
    <property type="entry name" value="PROTEIN SIDEKICK"/>
    <property type="match status" value="1"/>
</dbReference>
<feature type="compositionally biased region" description="Polar residues" evidence="15">
    <location>
        <begin position="2110"/>
        <end position="2123"/>
    </location>
</feature>
<feature type="domain" description="Ig-like" evidence="17">
    <location>
        <begin position="279"/>
        <end position="369"/>
    </location>
</feature>
<dbReference type="EMBL" id="JAERUA010000022">
    <property type="protein sequence ID" value="KAI1884362.1"/>
    <property type="molecule type" value="Genomic_DNA"/>
</dbReference>
<dbReference type="FunFam" id="2.60.40.10:FF:000420">
    <property type="entry name" value="Sidekick cell adhesion molecule 2"/>
    <property type="match status" value="1"/>
</dbReference>
<keyword evidence="11" id="KW-0325">Glycoprotein</keyword>
<protein>
    <submittedName>
        <fullName evidence="19">Uncharacterized protein</fullName>
    </submittedName>
</protein>
<keyword evidence="3 16" id="KW-0812">Transmembrane</keyword>
<dbReference type="FunFam" id="2.60.40.10:FF:000202">
    <property type="entry name" value="Sidekick cell adhesion molecule 1"/>
    <property type="match status" value="1"/>
</dbReference>
<feature type="domain" description="Fibronectin type-III" evidence="18">
    <location>
        <begin position="763"/>
        <end position="862"/>
    </location>
</feature>
<feature type="domain" description="Fibronectin type-III" evidence="18">
    <location>
        <begin position="964"/>
        <end position="1063"/>
    </location>
</feature>
<keyword evidence="9 16" id="KW-0472">Membrane</keyword>
<feature type="compositionally biased region" description="Basic and acidic residues" evidence="15">
    <location>
        <begin position="2081"/>
        <end position="2092"/>
    </location>
</feature>
<feature type="compositionally biased region" description="Low complexity" evidence="15">
    <location>
        <begin position="2126"/>
        <end position="2151"/>
    </location>
</feature>
<feature type="domain" description="Fibronectin type-III" evidence="18">
    <location>
        <begin position="1068"/>
        <end position="1166"/>
    </location>
</feature>
<dbReference type="FunFam" id="2.60.40.10:FF:000267">
    <property type="entry name" value="Sidekick cell adhesion molecule 2"/>
    <property type="match status" value="1"/>
</dbReference>
<dbReference type="FunFam" id="2.60.40.10:FF:000158">
    <property type="entry name" value="Sidekick cell adhesion molecule 2"/>
    <property type="match status" value="1"/>
</dbReference>
<dbReference type="FunFam" id="2.60.40.10:FF:000266">
    <property type="entry name" value="Sidekick cell adhesion molecule 2"/>
    <property type="match status" value="1"/>
</dbReference>
<dbReference type="InterPro" id="IPR013783">
    <property type="entry name" value="Ig-like_fold"/>
</dbReference>
<feature type="domain" description="Fibronectin type-III" evidence="18">
    <location>
        <begin position="1371"/>
        <end position="1468"/>
    </location>
</feature>
<comment type="caution">
    <text evidence="19">The sequence shown here is derived from an EMBL/GenBank/DDBJ whole genome shotgun (WGS) entry which is preliminary data.</text>
</comment>
<feature type="domain" description="Ig-like" evidence="17">
    <location>
        <begin position="1"/>
        <end position="79"/>
    </location>
</feature>
<reference evidence="19" key="1">
    <citation type="submission" date="2021-01" db="EMBL/GenBank/DDBJ databases">
        <authorList>
            <person name="Zahm M."/>
            <person name="Roques C."/>
            <person name="Cabau C."/>
            <person name="Klopp C."/>
            <person name="Donnadieu C."/>
            <person name="Jouanno E."/>
            <person name="Lampietro C."/>
            <person name="Louis A."/>
            <person name="Herpin A."/>
            <person name="Echchiki A."/>
            <person name="Berthelot C."/>
            <person name="Parey E."/>
            <person name="Roest-Crollius H."/>
            <person name="Braasch I."/>
            <person name="Postlethwait J."/>
            <person name="Bobe J."/>
            <person name="Montfort J."/>
            <person name="Bouchez O."/>
            <person name="Begum T."/>
            <person name="Mejri S."/>
            <person name="Adams A."/>
            <person name="Chen W.-J."/>
            <person name="Guiguen Y."/>
        </authorList>
    </citation>
    <scope>NUCLEOTIDE SEQUENCE</scope>
    <source>
        <tissue evidence="19">Blood</tissue>
    </source>
</reference>
<keyword evidence="6" id="KW-0130">Cell adhesion</keyword>
<evidence type="ECO:0000256" key="7">
    <source>
        <dbReference type="ARBA" id="ARBA00022989"/>
    </source>
</evidence>
<feature type="region of interest" description="Disordered" evidence="15">
    <location>
        <begin position="2072"/>
        <end position="2167"/>
    </location>
</feature>
<dbReference type="Proteomes" id="UP000829720">
    <property type="component" value="Unassembled WGS sequence"/>
</dbReference>
<evidence type="ECO:0000256" key="1">
    <source>
        <dbReference type="ARBA" id="ARBA00004251"/>
    </source>
</evidence>
<feature type="domain" description="Fibronectin type-III" evidence="18">
    <location>
        <begin position="1793"/>
        <end position="1892"/>
    </location>
</feature>
<feature type="domain" description="Fibronectin type-III" evidence="18">
    <location>
        <begin position="1595"/>
        <end position="1691"/>
    </location>
</feature>
<dbReference type="InterPro" id="IPR036179">
    <property type="entry name" value="Ig-like_dom_sf"/>
</dbReference>
<evidence type="ECO:0000256" key="13">
    <source>
        <dbReference type="ARBA" id="ARBA00034103"/>
    </source>
</evidence>
<dbReference type="InterPro" id="IPR003598">
    <property type="entry name" value="Ig_sub2"/>
</dbReference>
<evidence type="ECO:0000259" key="17">
    <source>
        <dbReference type="PROSITE" id="PS50835"/>
    </source>
</evidence>
<keyword evidence="2" id="KW-1003">Cell membrane</keyword>
<dbReference type="InterPro" id="IPR036116">
    <property type="entry name" value="FN3_sf"/>
</dbReference>
<feature type="compositionally biased region" description="Polar residues" evidence="15">
    <location>
        <begin position="2018"/>
        <end position="2036"/>
    </location>
</feature>
<dbReference type="PROSITE" id="PS50835">
    <property type="entry name" value="IG_LIKE"/>
    <property type="match status" value="6"/>
</dbReference>
<name>A0A8T3CLH3_9TELE</name>
<feature type="transmembrane region" description="Helical" evidence="16">
    <location>
        <begin position="1899"/>
        <end position="1922"/>
    </location>
</feature>
<dbReference type="Gene3D" id="2.60.40.10">
    <property type="entry name" value="Immunoglobulins"/>
    <property type="match status" value="19"/>
</dbReference>
<evidence type="ECO:0000313" key="20">
    <source>
        <dbReference type="Proteomes" id="UP000829720"/>
    </source>
</evidence>
<keyword evidence="8" id="KW-0770">Synapse</keyword>
<evidence type="ECO:0000259" key="18">
    <source>
        <dbReference type="PROSITE" id="PS50853"/>
    </source>
</evidence>
<feature type="domain" description="Fibronectin type-III" evidence="18">
    <location>
        <begin position="1473"/>
        <end position="1590"/>
    </location>
</feature>
<dbReference type="InterPro" id="IPR013098">
    <property type="entry name" value="Ig_I-set"/>
</dbReference>
<comment type="similarity">
    <text evidence="14">Belongs to the sidekick family.</text>
</comment>
<evidence type="ECO:0000313" key="19">
    <source>
        <dbReference type="EMBL" id="KAI1884362.1"/>
    </source>
</evidence>
<proteinExistence type="inferred from homology"/>
<evidence type="ECO:0000256" key="8">
    <source>
        <dbReference type="ARBA" id="ARBA00023018"/>
    </source>
</evidence>
<dbReference type="PANTHER" id="PTHR44170:SF49">
    <property type="entry name" value="PROTEIN SIDEKICK-1 ISOFORM X1"/>
    <property type="match status" value="1"/>
</dbReference>
<feature type="domain" description="Fibronectin type-III" evidence="18">
    <location>
        <begin position="561"/>
        <end position="657"/>
    </location>
</feature>
<keyword evidence="20" id="KW-1185">Reference proteome</keyword>
<evidence type="ECO:0000256" key="11">
    <source>
        <dbReference type="ARBA" id="ARBA00023180"/>
    </source>
</evidence>
<feature type="domain" description="Ig-like" evidence="17">
    <location>
        <begin position="186"/>
        <end position="265"/>
    </location>
</feature>
<feature type="domain" description="Fibronectin type-III" evidence="18">
    <location>
        <begin position="662"/>
        <end position="758"/>
    </location>
</feature>
<dbReference type="PRINTS" id="PR00014">
    <property type="entry name" value="FNTYPEIII"/>
</dbReference>
<gene>
    <name evidence="19" type="ORF">AGOR_G00225630</name>
</gene>
<dbReference type="Pfam" id="PF07679">
    <property type="entry name" value="I-set"/>
    <property type="match status" value="3"/>
</dbReference>
<dbReference type="SUPFAM" id="SSF48726">
    <property type="entry name" value="Immunoglobulin"/>
    <property type="match status" value="5"/>
</dbReference>
<dbReference type="FunFam" id="2.60.40.10:FF:000236">
    <property type="entry name" value="Sidekick cell adhesion molecule 2"/>
    <property type="match status" value="1"/>
</dbReference>
<dbReference type="FunFam" id="2.60.40.10:FF:000434">
    <property type="entry name" value="Sidekick cell adhesion molecule 2"/>
    <property type="match status" value="1"/>
</dbReference>
<evidence type="ECO:0000256" key="3">
    <source>
        <dbReference type="ARBA" id="ARBA00022692"/>
    </source>
</evidence>
<feature type="compositionally biased region" description="Pro residues" evidence="15">
    <location>
        <begin position="2093"/>
        <end position="2109"/>
    </location>
</feature>
<keyword evidence="10" id="KW-1015">Disulfide bond</keyword>
<evidence type="ECO:0000256" key="9">
    <source>
        <dbReference type="ARBA" id="ARBA00023136"/>
    </source>
</evidence>
<dbReference type="InterPro" id="IPR003961">
    <property type="entry name" value="FN3_dom"/>
</dbReference>
<feature type="domain" description="Ig-like" evidence="17">
    <location>
        <begin position="467"/>
        <end position="551"/>
    </location>
</feature>
<keyword evidence="4" id="KW-0732">Signal</keyword>
<organism evidence="19 20">
    <name type="scientific">Albula goreensis</name>
    <dbReference type="NCBI Taxonomy" id="1534307"/>
    <lineage>
        <taxon>Eukaryota</taxon>
        <taxon>Metazoa</taxon>
        <taxon>Chordata</taxon>
        <taxon>Craniata</taxon>
        <taxon>Vertebrata</taxon>
        <taxon>Euteleostomi</taxon>
        <taxon>Actinopterygii</taxon>
        <taxon>Neopterygii</taxon>
        <taxon>Teleostei</taxon>
        <taxon>Albuliformes</taxon>
        <taxon>Albulidae</taxon>
        <taxon>Albula</taxon>
    </lineage>
</organism>
<dbReference type="FunFam" id="2.60.40.10:FF:000261">
    <property type="entry name" value="Sidekick cell adhesion molecule 2"/>
    <property type="match status" value="1"/>
</dbReference>